<gene>
    <name evidence="6" type="ordered locus">Fbal_0203</name>
</gene>
<evidence type="ECO:0000313" key="7">
    <source>
        <dbReference type="Proteomes" id="UP000006683"/>
    </source>
</evidence>
<dbReference type="OrthoDB" id="6395715at2"/>
<evidence type="ECO:0000256" key="2">
    <source>
        <dbReference type="ARBA" id="ARBA00023015"/>
    </source>
</evidence>
<dbReference type="Gene3D" id="3.40.190.10">
    <property type="entry name" value="Periplasmic binding protein-like II"/>
    <property type="match status" value="2"/>
</dbReference>
<feature type="domain" description="HTH lysR-type" evidence="5">
    <location>
        <begin position="9"/>
        <end position="66"/>
    </location>
</feature>
<reference evidence="6 7" key="1">
    <citation type="journal article" date="2010" name="Stand. Genomic Sci.">
        <title>Complete genome sequence of Ferrimonas balearica type strain (PAT).</title>
        <authorList>
            <person name="Nolan M."/>
            <person name="Sikorski J."/>
            <person name="Davenport K."/>
            <person name="Lucas S."/>
            <person name="Glavina Del Rio T."/>
            <person name="Tice H."/>
            <person name="Cheng J."/>
            <person name="Goodwin L."/>
            <person name="Pitluck S."/>
            <person name="Liolios K."/>
            <person name="Ivanova N."/>
            <person name="Mavromatis K."/>
            <person name="Ovchinnikova G."/>
            <person name="Pati A."/>
            <person name="Chen A."/>
            <person name="Palaniappan K."/>
            <person name="Land M."/>
            <person name="Hauser L."/>
            <person name="Chang Y."/>
            <person name="Jeffries C."/>
            <person name="Tapia R."/>
            <person name="Brettin T."/>
            <person name="Detter J."/>
            <person name="Han C."/>
            <person name="Yasawong M."/>
            <person name="Rohde M."/>
            <person name="Tindall B."/>
            <person name="Goker M."/>
            <person name="Woyke T."/>
            <person name="Bristow J."/>
            <person name="Eisen J."/>
            <person name="Markowitz V."/>
            <person name="Hugenholtz P."/>
            <person name="Kyrpides N."/>
            <person name="Klenk H."/>
            <person name="Lapidus A."/>
        </authorList>
    </citation>
    <scope>NUCLEOTIDE SEQUENCE [LARGE SCALE GENOMIC DNA]</scope>
    <source>
        <strain evidence="7">DSM 9799 / CCM 4581 / KCTC 23876 / PAT</strain>
    </source>
</reference>
<dbReference type="eggNOG" id="COG0583">
    <property type="taxonomic scope" value="Bacteria"/>
</dbReference>
<dbReference type="Proteomes" id="UP000006683">
    <property type="component" value="Chromosome"/>
</dbReference>
<organism evidence="6 7">
    <name type="scientific">Ferrimonas balearica (strain DSM 9799 / CCM 4581 / KCTC 23876 / PAT)</name>
    <dbReference type="NCBI Taxonomy" id="550540"/>
    <lineage>
        <taxon>Bacteria</taxon>
        <taxon>Pseudomonadati</taxon>
        <taxon>Pseudomonadota</taxon>
        <taxon>Gammaproteobacteria</taxon>
        <taxon>Alteromonadales</taxon>
        <taxon>Ferrimonadaceae</taxon>
        <taxon>Ferrimonas</taxon>
    </lineage>
</organism>
<dbReference type="InterPro" id="IPR050389">
    <property type="entry name" value="LysR-type_TF"/>
</dbReference>
<keyword evidence="4" id="KW-0804">Transcription</keyword>
<name>E1SL23_FERBD</name>
<dbReference type="GO" id="GO:0003677">
    <property type="term" value="F:DNA binding"/>
    <property type="evidence" value="ECO:0007669"/>
    <property type="project" value="UniProtKB-KW"/>
</dbReference>
<keyword evidence="3" id="KW-0238">DNA-binding</keyword>
<dbReference type="HOGENOM" id="CLU_039613_39_2_6"/>
<dbReference type="InterPro" id="IPR000847">
    <property type="entry name" value="LysR_HTH_N"/>
</dbReference>
<dbReference type="PRINTS" id="PR00039">
    <property type="entry name" value="HTHLYSR"/>
</dbReference>
<comment type="similarity">
    <text evidence="1">Belongs to the LysR transcriptional regulatory family.</text>
</comment>
<dbReference type="InterPro" id="IPR036390">
    <property type="entry name" value="WH_DNA-bd_sf"/>
</dbReference>
<dbReference type="Gene3D" id="1.10.10.10">
    <property type="entry name" value="Winged helix-like DNA-binding domain superfamily/Winged helix DNA-binding domain"/>
    <property type="match status" value="1"/>
</dbReference>
<evidence type="ECO:0000313" key="6">
    <source>
        <dbReference type="EMBL" id="ADN74417.1"/>
    </source>
</evidence>
<protein>
    <submittedName>
        <fullName evidence="6">Transcriptional regulator, LysR family</fullName>
    </submittedName>
</protein>
<dbReference type="SUPFAM" id="SSF46785">
    <property type="entry name" value="Winged helix' DNA-binding domain"/>
    <property type="match status" value="1"/>
</dbReference>
<evidence type="ECO:0000259" key="5">
    <source>
        <dbReference type="PROSITE" id="PS50931"/>
    </source>
</evidence>
<dbReference type="Pfam" id="PF03466">
    <property type="entry name" value="LysR_substrate"/>
    <property type="match status" value="1"/>
</dbReference>
<proteinExistence type="inferred from homology"/>
<dbReference type="Pfam" id="PF00126">
    <property type="entry name" value="HTH_1"/>
    <property type="match status" value="1"/>
</dbReference>
<dbReference type="AlphaFoldDB" id="E1SL23"/>
<evidence type="ECO:0000256" key="1">
    <source>
        <dbReference type="ARBA" id="ARBA00009437"/>
    </source>
</evidence>
<dbReference type="SUPFAM" id="SSF53850">
    <property type="entry name" value="Periplasmic binding protein-like II"/>
    <property type="match status" value="1"/>
</dbReference>
<dbReference type="EMBL" id="CP002209">
    <property type="protein sequence ID" value="ADN74417.1"/>
    <property type="molecule type" value="Genomic_DNA"/>
</dbReference>
<evidence type="ECO:0000256" key="3">
    <source>
        <dbReference type="ARBA" id="ARBA00023125"/>
    </source>
</evidence>
<dbReference type="InterPro" id="IPR036388">
    <property type="entry name" value="WH-like_DNA-bd_sf"/>
</dbReference>
<dbReference type="PANTHER" id="PTHR30118">
    <property type="entry name" value="HTH-TYPE TRANSCRIPTIONAL REGULATOR LEUO-RELATED"/>
    <property type="match status" value="1"/>
</dbReference>
<dbReference type="RefSeq" id="WP_013343723.1">
    <property type="nucleotide sequence ID" value="NC_014541.1"/>
</dbReference>
<evidence type="ECO:0000256" key="4">
    <source>
        <dbReference type="ARBA" id="ARBA00023163"/>
    </source>
</evidence>
<sequence>MAKDRFNNLDLNLLRTFVVLAQEGNMRRAAARLHVTQPAVSHALQRLRHHFEDELFIKVPGGMTPTQFARTLQERLKPVLVGLAEAVNDNNAFNPAELDTTLRIALPPHLNHYIGATLYRRLNRDAPNASVELMEWGGHTPVLLLNGELDVGVNIPFPHRSKELIAAPVGQDSGVMMVHHDHPYKGRSITPEQLSRWGLACLFNPGITDQQPIIQRVLEAHGHSAKIRFRSASLPTIFSVLRQHDYFFPHTAALADSHAPEFRPVQLEVAPHYLTVDMFAYYHRGHQHPAVTLWLVEHLAEALRGYLKPLLLSDKWD</sequence>
<dbReference type="GO" id="GO:0003700">
    <property type="term" value="F:DNA-binding transcription factor activity"/>
    <property type="evidence" value="ECO:0007669"/>
    <property type="project" value="InterPro"/>
</dbReference>
<keyword evidence="7" id="KW-1185">Reference proteome</keyword>
<dbReference type="GeneID" id="67180442"/>
<dbReference type="STRING" id="550540.Fbal_0203"/>
<keyword evidence="2" id="KW-0805">Transcription regulation</keyword>
<dbReference type="InterPro" id="IPR005119">
    <property type="entry name" value="LysR_subst-bd"/>
</dbReference>
<dbReference type="PROSITE" id="PS50931">
    <property type="entry name" value="HTH_LYSR"/>
    <property type="match status" value="1"/>
</dbReference>
<dbReference type="PANTHER" id="PTHR30118:SF15">
    <property type="entry name" value="TRANSCRIPTIONAL REGULATORY PROTEIN"/>
    <property type="match status" value="1"/>
</dbReference>
<dbReference type="KEGG" id="fbl:Fbal_0203"/>
<accession>E1SL23</accession>